<comment type="catalytic activity">
    <reaction evidence="1">
        <text>a beta-lactam + H2O = a substituted beta-amino acid</text>
        <dbReference type="Rhea" id="RHEA:20401"/>
        <dbReference type="ChEBI" id="CHEBI:15377"/>
        <dbReference type="ChEBI" id="CHEBI:35627"/>
        <dbReference type="ChEBI" id="CHEBI:140347"/>
        <dbReference type="EC" id="3.5.2.6"/>
    </reaction>
</comment>
<keyword evidence="8" id="KW-0574">Periplasm</keyword>
<comment type="cofactor">
    <cofactor evidence="2">
        <name>Zn(2+)</name>
        <dbReference type="ChEBI" id="CHEBI:29105"/>
    </cofactor>
</comment>
<name>A0ABP6KQT3_9ENTE</name>
<evidence type="ECO:0000256" key="2">
    <source>
        <dbReference type="ARBA" id="ARBA00001947"/>
    </source>
</evidence>
<keyword evidence="10" id="KW-0862">Zinc</keyword>
<gene>
    <name evidence="13" type="ORF">GCM10019998_13790</name>
</gene>
<protein>
    <recommendedName>
        <fullName evidence="5">beta-lactamase</fullName>
        <ecNumber evidence="5">3.5.2.6</ecNumber>
    </recommendedName>
</protein>
<dbReference type="Gene3D" id="3.60.15.10">
    <property type="entry name" value="Ribonuclease Z/Hydroxyacylglutathione hydrolase-like"/>
    <property type="match status" value="1"/>
</dbReference>
<dbReference type="Pfam" id="PF00753">
    <property type="entry name" value="Lactamase_B"/>
    <property type="match status" value="1"/>
</dbReference>
<sequence>MQIRKNIYQITGGMWGYLGNAYIVKYSEGYVMIDTGSPNALDSILENLNYWDIDPNKITHLLLTHGHDDHLGGAKYFKEELGAKIIIGKEDVRMLEEGNLGEDSPCINHTMPPTTADILISEDCFLEIGNLVFTVITTPGHTNGSLVYLIHLDNESILFPGDTFYVEGNQGELILSGWKGDLTYDSKKLGESLKKIYTPRYKITLTLAGHGIPRFGPDSIQEAYASYLKNDR</sequence>
<evidence type="ECO:0000313" key="14">
    <source>
        <dbReference type="Proteomes" id="UP001501577"/>
    </source>
</evidence>
<dbReference type="RefSeq" id="WP_068710480.1">
    <property type="nucleotide sequence ID" value="NZ_BAAAXQ010000043.1"/>
</dbReference>
<evidence type="ECO:0000256" key="3">
    <source>
        <dbReference type="ARBA" id="ARBA00004418"/>
    </source>
</evidence>
<dbReference type="InterPro" id="IPR036866">
    <property type="entry name" value="RibonucZ/Hydroxyglut_hydro"/>
</dbReference>
<comment type="caution">
    <text evidence="13">The sequence shown here is derived from an EMBL/GenBank/DDBJ whole genome shotgun (WGS) entry which is preliminary data.</text>
</comment>
<evidence type="ECO:0000256" key="10">
    <source>
        <dbReference type="ARBA" id="ARBA00022833"/>
    </source>
</evidence>
<evidence type="ECO:0000256" key="5">
    <source>
        <dbReference type="ARBA" id="ARBA00012865"/>
    </source>
</evidence>
<evidence type="ECO:0000256" key="11">
    <source>
        <dbReference type="ARBA" id="ARBA00023251"/>
    </source>
</evidence>
<evidence type="ECO:0000256" key="1">
    <source>
        <dbReference type="ARBA" id="ARBA00001526"/>
    </source>
</evidence>
<evidence type="ECO:0000259" key="12">
    <source>
        <dbReference type="SMART" id="SM00849"/>
    </source>
</evidence>
<dbReference type="PROSITE" id="PS00743">
    <property type="entry name" value="BETA_LACTAMASE_B_1"/>
    <property type="match status" value="1"/>
</dbReference>
<evidence type="ECO:0000256" key="7">
    <source>
        <dbReference type="ARBA" id="ARBA00022729"/>
    </source>
</evidence>
<dbReference type="InterPro" id="IPR001018">
    <property type="entry name" value="Beta-lactamase_class-B_CS"/>
</dbReference>
<dbReference type="SUPFAM" id="SSF56281">
    <property type="entry name" value="Metallo-hydrolase/oxidoreductase"/>
    <property type="match status" value="1"/>
</dbReference>
<organism evidence="13 14">
    <name type="scientific">Tetragenococcus solitarius</name>
    <dbReference type="NCBI Taxonomy" id="71453"/>
    <lineage>
        <taxon>Bacteria</taxon>
        <taxon>Bacillati</taxon>
        <taxon>Bacillota</taxon>
        <taxon>Bacilli</taxon>
        <taxon>Lactobacillales</taxon>
        <taxon>Enterococcaceae</taxon>
        <taxon>Tetragenococcus</taxon>
    </lineage>
</organism>
<dbReference type="InterPro" id="IPR050855">
    <property type="entry name" value="NDM-1-like"/>
</dbReference>
<dbReference type="Proteomes" id="UP001501577">
    <property type="component" value="Unassembled WGS sequence"/>
</dbReference>
<evidence type="ECO:0000256" key="6">
    <source>
        <dbReference type="ARBA" id="ARBA00022723"/>
    </source>
</evidence>
<accession>A0ABP6KQT3</accession>
<keyword evidence="14" id="KW-1185">Reference proteome</keyword>
<proteinExistence type="inferred from homology"/>
<comment type="subcellular location">
    <subcellularLocation>
        <location evidence="3">Periplasm</location>
    </subcellularLocation>
</comment>
<keyword evidence="7" id="KW-0732">Signal</keyword>
<keyword evidence="11" id="KW-0046">Antibiotic resistance</keyword>
<feature type="domain" description="Metallo-beta-lactamase" evidence="12">
    <location>
        <begin position="18"/>
        <end position="210"/>
    </location>
</feature>
<evidence type="ECO:0000313" key="13">
    <source>
        <dbReference type="EMBL" id="GAA3018559.1"/>
    </source>
</evidence>
<dbReference type="SMART" id="SM00849">
    <property type="entry name" value="Lactamase_B"/>
    <property type="match status" value="1"/>
</dbReference>
<dbReference type="EMBL" id="BAAAXQ010000043">
    <property type="protein sequence ID" value="GAA3018559.1"/>
    <property type="molecule type" value="Genomic_DNA"/>
</dbReference>
<dbReference type="InterPro" id="IPR001279">
    <property type="entry name" value="Metallo-B-lactamas"/>
</dbReference>
<keyword evidence="6" id="KW-0479">Metal-binding</keyword>
<evidence type="ECO:0000256" key="4">
    <source>
        <dbReference type="ARBA" id="ARBA00005250"/>
    </source>
</evidence>
<keyword evidence="9" id="KW-0378">Hydrolase</keyword>
<comment type="similarity">
    <text evidence="4">Belongs to the metallo-beta-lactamase superfamily. Class-B beta-lactamase family.</text>
</comment>
<reference evidence="14" key="1">
    <citation type="journal article" date="2019" name="Int. J. Syst. Evol. Microbiol.">
        <title>The Global Catalogue of Microorganisms (GCM) 10K type strain sequencing project: providing services to taxonomists for standard genome sequencing and annotation.</title>
        <authorList>
            <consortium name="The Broad Institute Genomics Platform"/>
            <consortium name="The Broad Institute Genome Sequencing Center for Infectious Disease"/>
            <person name="Wu L."/>
            <person name="Ma J."/>
        </authorList>
    </citation>
    <scope>NUCLEOTIDE SEQUENCE [LARGE SCALE GENOMIC DNA]</scope>
    <source>
        <strain evidence="14">JCM 8736</strain>
    </source>
</reference>
<evidence type="ECO:0000256" key="8">
    <source>
        <dbReference type="ARBA" id="ARBA00022764"/>
    </source>
</evidence>
<evidence type="ECO:0000256" key="9">
    <source>
        <dbReference type="ARBA" id="ARBA00022801"/>
    </source>
</evidence>
<dbReference type="PANTHER" id="PTHR42951">
    <property type="entry name" value="METALLO-BETA-LACTAMASE DOMAIN-CONTAINING"/>
    <property type="match status" value="1"/>
</dbReference>
<dbReference type="EC" id="3.5.2.6" evidence="5"/>